<keyword evidence="3" id="KW-1185">Reference proteome</keyword>
<feature type="signal peptide" evidence="1">
    <location>
        <begin position="1"/>
        <end position="20"/>
    </location>
</feature>
<reference evidence="2 3" key="1">
    <citation type="journal article" date="2016" name="Nat. Commun.">
        <title>Ectomycorrhizal ecology is imprinted in the genome of the dominant symbiotic fungus Cenococcum geophilum.</title>
        <authorList>
            <consortium name="DOE Joint Genome Institute"/>
            <person name="Peter M."/>
            <person name="Kohler A."/>
            <person name="Ohm R.A."/>
            <person name="Kuo A."/>
            <person name="Krutzmann J."/>
            <person name="Morin E."/>
            <person name="Arend M."/>
            <person name="Barry K.W."/>
            <person name="Binder M."/>
            <person name="Choi C."/>
            <person name="Clum A."/>
            <person name="Copeland A."/>
            <person name="Grisel N."/>
            <person name="Haridas S."/>
            <person name="Kipfer T."/>
            <person name="LaButti K."/>
            <person name="Lindquist E."/>
            <person name="Lipzen A."/>
            <person name="Maire R."/>
            <person name="Meier B."/>
            <person name="Mihaltcheva S."/>
            <person name="Molinier V."/>
            <person name="Murat C."/>
            <person name="Poggeler S."/>
            <person name="Quandt C.A."/>
            <person name="Sperisen C."/>
            <person name="Tritt A."/>
            <person name="Tisserant E."/>
            <person name="Crous P.W."/>
            <person name="Henrissat B."/>
            <person name="Nehls U."/>
            <person name="Egli S."/>
            <person name="Spatafora J.W."/>
            <person name="Grigoriev I.V."/>
            <person name="Martin F.M."/>
        </authorList>
    </citation>
    <scope>NUCLEOTIDE SEQUENCE [LARGE SCALE GENOMIC DNA]</scope>
    <source>
        <strain evidence="2 3">CBS 459.81</strain>
    </source>
</reference>
<dbReference type="InterPro" id="IPR005197">
    <property type="entry name" value="Glyco_hydro_71"/>
</dbReference>
<organism evidence="2 3">
    <name type="scientific">Lepidopterella palustris CBS 459.81</name>
    <dbReference type="NCBI Taxonomy" id="1314670"/>
    <lineage>
        <taxon>Eukaryota</taxon>
        <taxon>Fungi</taxon>
        <taxon>Dikarya</taxon>
        <taxon>Ascomycota</taxon>
        <taxon>Pezizomycotina</taxon>
        <taxon>Dothideomycetes</taxon>
        <taxon>Pleosporomycetidae</taxon>
        <taxon>Mytilinidiales</taxon>
        <taxon>Argynnaceae</taxon>
        <taxon>Lepidopterella</taxon>
    </lineage>
</organism>
<evidence type="ECO:0000313" key="3">
    <source>
        <dbReference type="Proteomes" id="UP000250266"/>
    </source>
</evidence>
<dbReference type="Pfam" id="PF03659">
    <property type="entry name" value="Glyco_hydro_71"/>
    <property type="match status" value="1"/>
</dbReference>
<gene>
    <name evidence="2" type="ORF">K432DRAFT_391447</name>
</gene>
<accession>A0A8E2EDY0</accession>
<keyword evidence="2" id="KW-0378">Hydrolase</keyword>
<keyword evidence="1" id="KW-0732">Signal</keyword>
<dbReference type="EMBL" id="KV744894">
    <property type="protein sequence ID" value="OCK82255.1"/>
    <property type="molecule type" value="Genomic_DNA"/>
</dbReference>
<protein>
    <submittedName>
        <fullName evidence="2">Glycoside hydrolase family 71 protein</fullName>
    </submittedName>
</protein>
<evidence type="ECO:0000313" key="2">
    <source>
        <dbReference type="EMBL" id="OCK82255.1"/>
    </source>
</evidence>
<feature type="chain" id="PRO_5034667037" evidence="1">
    <location>
        <begin position="21"/>
        <end position="445"/>
    </location>
</feature>
<dbReference type="Gene3D" id="3.20.20.80">
    <property type="entry name" value="Glycosidases"/>
    <property type="match status" value="1"/>
</dbReference>
<dbReference type="AlphaFoldDB" id="A0A8E2EDY0"/>
<evidence type="ECO:0000256" key="1">
    <source>
        <dbReference type="SAM" id="SignalP"/>
    </source>
</evidence>
<dbReference type="CDD" id="cd11577">
    <property type="entry name" value="GH71"/>
    <property type="match status" value="1"/>
</dbReference>
<dbReference type="OrthoDB" id="3257981at2759"/>
<proteinExistence type="predicted"/>
<dbReference type="Proteomes" id="UP000250266">
    <property type="component" value="Unassembled WGS sequence"/>
</dbReference>
<sequence>MKFITLISAALASLPSAVSAQSVFAHFILGNAGSYTETQWQSDIKLAKAAGIDAFVLNIAPPLAGTTSIQVANAFKAANDLGSDFKLFFSFDYLGGGEPWAAYDVITLLKTYAPNTAHFKYQGLPLVSTFEGTNNIGDWAWIRASVPGGIFFVPDWSSLGPGGITSELGTIDGAFSWDLWSTGATDMTDDADKAWKTALGSKAYMMGVSPWFFTNLPGYNKAWVWRGDDLWHKRWQQVLDVKPAFVEIVTWNDYGESHYIGPIYDDGIPRAPSANAHPYVDNMPHDGWRAMLPYYIAQYKNGGVAPAITVEKVSYWYRLTAASAGSTGGVTGNNCPSAINLGGYQQCADPNAVVQDKVFFTALVSSPATIVVQIGAGAPVSFQATKAGTNHFSTPFNGQVGFVKISIVRNGATILSSTGAAIQSQPASGVTNYNAWVGSASSQSY</sequence>
<name>A0A8E2EDY0_9PEZI</name>
<dbReference type="GO" id="GO:0051118">
    <property type="term" value="F:glucan endo-1,3-alpha-glucosidase activity"/>
    <property type="evidence" value="ECO:0007669"/>
    <property type="project" value="InterPro"/>
</dbReference>